<reference evidence="1 2" key="2">
    <citation type="submission" date="2017-04" db="EMBL/GenBank/DDBJ databases">
        <title>CpG methylation of centromeres and impact of large insertions on vertebrate speciation.</title>
        <authorList>
            <person name="Ichikawa K."/>
            <person name="Yoshimura J."/>
            <person name="Morishita S."/>
        </authorList>
    </citation>
    <scope>NUCLEOTIDE SEQUENCE</scope>
    <source>
        <strain evidence="1 2">HNI</strain>
    </source>
</reference>
<organism evidence="1 2">
    <name type="scientific">Oryzias latipes</name>
    <name type="common">Japanese rice fish</name>
    <name type="synonym">Japanese killifish</name>
    <dbReference type="NCBI Taxonomy" id="8090"/>
    <lineage>
        <taxon>Eukaryota</taxon>
        <taxon>Metazoa</taxon>
        <taxon>Chordata</taxon>
        <taxon>Craniata</taxon>
        <taxon>Vertebrata</taxon>
        <taxon>Euteleostomi</taxon>
        <taxon>Actinopterygii</taxon>
        <taxon>Neopterygii</taxon>
        <taxon>Teleostei</taxon>
        <taxon>Neoteleostei</taxon>
        <taxon>Acanthomorphata</taxon>
        <taxon>Ovalentaria</taxon>
        <taxon>Atherinomorphae</taxon>
        <taxon>Beloniformes</taxon>
        <taxon>Adrianichthyidae</taxon>
        <taxon>Oryziinae</taxon>
        <taxon>Oryzias</taxon>
    </lineage>
</organism>
<dbReference type="InterPro" id="IPR013783">
    <property type="entry name" value="Ig-like_fold"/>
</dbReference>
<dbReference type="AlphaFoldDB" id="A0A3P9L2F0"/>
<reference evidence="1" key="4">
    <citation type="submission" date="2025-09" db="UniProtKB">
        <authorList>
            <consortium name="Ensembl"/>
        </authorList>
    </citation>
    <scope>IDENTIFICATION</scope>
    <source>
        <strain evidence="1">HNI</strain>
    </source>
</reference>
<accession>A0A3P9L2F0</accession>
<dbReference type="Gene3D" id="2.60.40.10">
    <property type="entry name" value="Immunoglobulins"/>
    <property type="match status" value="1"/>
</dbReference>
<dbReference type="SUPFAM" id="SSF48726">
    <property type="entry name" value="Immunoglobulin"/>
    <property type="match status" value="1"/>
</dbReference>
<dbReference type="Ensembl" id="ENSORLT00020022755.1">
    <property type="protein sequence ID" value="ENSORLP00020014889.1"/>
    <property type="gene ID" value="ENSORLG00020015888.1"/>
</dbReference>
<sequence>MCCVVTLLGHELMSAASTHHLIHLMASFSPLFPGLTDGDSISPDQDQLTGTEGKSVTMKCIYTPWPYWYKHDSVLQALQFILLKGAKSSTAENIPDKQYESRTTVTSTELIIRELTLADTFEPMRFSYGLNKGNRRAGAGVGEYKVGGSALGGRDSGVAE</sequence>
<evidence type="ECO:0000313" key="1">
    <source>
        <dbReference type="Ensembl" id="ENSORLP00020014889.1"/>
    </source>
</evidence>
<dbReference type="InterPro" id="IPR036179">
    <property type="entry name" value="Ig-like_dom_sf"/>
</dbReference>
<dbReference type="Proteomes" id="UP000265180">
    <property type="component" value="Chromosome 17"/>
</dbReference>
<evidence type="ECO:0008006" key="3">
    <source>
        <dbReference type="Google" id="ProtNLM"/>
    </source>
</evidence>
<reference key="1">
    <citation type="journal article" date="2007" name="Nature">
        <title>The medaka draft genome and insights into vertebrate genome evolution.</title>
        <authorList>
            <person name="Kasahara M."/>
            <person name="Naruse K."/>
            <person name="Sasaki S."/>
            <person name="Nakatani Y."/>
            <person name="Qu W."/>
            <person name="Ahsan B."/>
            <person name="Yamada T."/>
            <person name="Nagayasu Y."/>
            <person name="Doi K."/>
            <person name="Kasai Y."/>
            <person name="Jindo T."/>
            <person name="Kobayashi D."/>
            <person name="Shimada A."/>
            <person name="Toyoda A."/>
            <person name="Kuroki Y."/>
            <person name="Fujiyama A."/>
            <person name="Sasaki T."/>
            <person name="Shimizu A."/>
            <person name="Asakawa S."/>
            <person name="Shimizu N."/>
            <person name="Hashimoto S."/>
            <person name="Yang J."/>
            <person name="Lee Y."/>
            <person name="Matsushima K."/>
            <person name="Sugano S."/>
            <person name="Sakaizumi M."/>
            <person name="Narita T."/>
            <person name="Ohishi K."/>
            <person name="Haga S."/>
            <person name="Ohta F."/>
            <person name="Nomoto H."/>
            <person name="Nogata K."/>
            <person name="Morishita T."/>
            <person name="Endo T."/>
            <person name="Shin-I T."/>
            <person name="Takeda H."/>
            <person name="Morishita S."/>
            <person name="Kohara Y."/>
        </authorList>
    </citation>
    <scope>NUCLEOTIDE SEQUENCE [LARGE SCALE GENOMIC DNA]</scope>
    <source>
        <strain>Hd-rR</strain>
    </source>
</reference>
<evidence type="ECO:0000313" key="2">
    <source>
        <dbReference type="Proteomes" id="UP000265180"/>
    </source>
</evidence>
<name>A0A3P9L2F0_ORYLA</name>
<reference evidence="1" key="3">
    <citation type="submission" date="2025-08" db="UniProtKB">
        <authorList>
            <consortium name="Ensembl"/>
        </authorList>
    </citation>
    <scope>IDENTIFICATION</scope>
    <source>
        <strain evidence="1">HNI</strain>
    </source>
</reference>
<protein>
    <recommendedName>
        <fullName evidence="3">Immunoglobulin V-set domain-containing protein</fullName>
    </recommendedName>
</protein>
<proteinExistence type="predicted"/>